<evidence type="ECO:0000313" key="1">
    <source>
        <dbReference type="EMBL" id="GFZ03798.1"/>
    </source>
</evidence>
<gene>
    <name evidence="1" type="ORF">Acr_16g0004220</name>
</gene>
<protein>
    <submittedName>
        <fullName evidence="1">Uncharacterized protein</fullName>
    </submittedName>
</protein>
<accession>A0A7J0G0R3</accession>
<keyword evidence="2" id="KW-1185">Reference proteome</keyword>
<proteinExistence type="predicted"/>
<organism evidence="1 2">
    <name type="scientific">Actinidia rufa</name>
    <dbReference type="NCBI Taxonomy" id="165716"/>
    <lineage>
        <taxon>Eukaryota</taxon>
        <taxon>Viridiplantae</taxon>
        <taxon>Streptophyta</taxon>
        <taxon>Embryophyta</taxon>
        <taxon>Tracheophyta</taxon>
        <taxon>Spermatophyta</taxon>
        <taxon>Magnoliopsida</taxon>
        <taxon>eudicotyledons</taxon>
        <taxon>Gunneridae</taxon>
        <taxon>Pentapetalae</taxon>
        <taxon>asterids</taxon>
        <taxon>Ericales</taxon>
        <taxon>Actinidiaceae</taxon>
        <taxon>Actinidia</taxon>
    </lineage>
</organism>
<dbReference type="AlphaFoldDB" id="A0A7J0G0R3"/>
<evidence type="ECO:0000313" key="2">
    <source>
        <dbReference type="Proteomes" id="UP000585474"/>
    </source>
</evidence>
<comment type="caution">
    <text evidence="1">The sequence shown here is derived from an EMBL/GenBank/DDBJ whole genome shotgun (WGS) entry which is preliminary data.</text>
</comment>
<dbReference type="EMBL" id="BJWL01000016">
    <property type="protein sequence ID" value="GFZ03798.1"/>
    <property type="molecule type" value="Genomic_DNA"/>
</dbReference>
<name>A0A7J0G0R3_9ERIC</name>
<dbReference type="Proteomes" id="UP000585474">
    <property type="component" value="Unassembled WGS sequence"/>
</dbReference>
<reference evidence="1 2" key="1">
    <citation type="submission" date="2019-07" db="EMBL/GenBank/DDBJ databases">
        <title>De Novo Assembly of kiwifruit Actinidia rufa.</title>
        <authorList>
            <person name="Sugita-Konishi S."/>
            <person name="Sato K."/>
            <person name="Mori E."/>
            <person name="Abe Y."/>
            <person name="Kisaki G."/>
            <person name="Hamano K."/>
            <person name="Suezawa K."/>
            <person name="Otani M."/>
            <person name="Fukuda T."/>
            <person name="Manabe T."/>
            <person name="Gomi K."/>
            <person name="Tabuchi M."/>
            <person name="Akimitsu K."/>
            <person name="Kataoka I."/>
        </authorList>
    </citation>
    <scope>NUCLEOTIDE SEQUENCE [LARGE SCALE GENOMIC DNA]</scope>
    <source>
        <strain evidence="2">cv. Fuchu</strain>
    </source>
</reference>
<sequence length="137" mass="14796">MLGHLVSCAGTQCRFLYIGLAKVEIAAELSLQSKLGEPPRRNLEQSLSKTTVVRVKAIVTFKASLFIKLRIIIALELGCGATAGNNPERCQETEGDLHVRVPPDSYHAGIETSAVDDELLAKSLRGMARSAAYSLTQ</sequence>